<dbReference type="RefSeq" id="WP_367958046.1">
    <property type="nucleotide sequence ID" value="NZ_JBAKFK010000001.1"/>
</dbReference>
<feature type="transmembrane region" description="Helical" evidence="5">
    <location>
        <begin position="6"/>
        <end position="21"/>
    </location>
</feature>
<keyword evidence="3 5" id="KW-1133">Transmembrane helix</keyword>
<sequence length="191" mass="20578">MNWLDYAFLGVIGLSVVIGVIRGFVREVISVVVWVTAFWLAARYGVQVGEQFSGWLNSSMLQMVAGFATVFVIILVGGTLVGYLARMIVGQTGLGGTDRLLGVVFGGLRGGLLVGLVVLGAGFTALPQQAWWQGSIIASGYQPWVCHDRVGQWLTRAREVPGIEQAPMDTSAAFAHWQAYCQRPTQTDNGS</sequence>
<feature type="transmembrane region" description="Helical" evidence="5">
    <location>
        <begin position="28"/>
        <end position="46"/>
    </location>
</feature>
<evidence type="ECO:0000256" key="4">
    <source>
        <dbReference type="ARBA" id="ARBA00023136"/>
    </source>
</evidence>
<proteinExistence type="predicted"/>
<dbReference type="PANTHER" id="PTHR36926:SF1">
    <property type="entry name" value="COLICIN V PRODUCTION PROTEIN"/>
    <property type="match status" value="1"/>
</dbReference>
<keyword evidence="7" id="KW-1185">Reference proteome</keyword>
<accession>A0ABV3TCL7</accession>
<keyword evidence="2 5" id="KW-0812">Transmembrane</keyword>
<reference evidence="6 7" key="1">
    <citation type="submission" date="2024-02" db="EMBL/GenBank/DDBJ databases">
        <title>New especies of Spiribacter isolated from saline water.</title>
        <authorList>
            <person name="Leon M.J."/>
            <person name="De La Haba R."/>
            <person name="Sanchez-Porro C."/>
            <person name="Ventosa A."/>
        </authorList>
    </citation>
    <scope>NUCLEOTIDE SEQUENCE [LARGE SCALE GENOMIC DNA]</scope>
    <source>
        <strain evidence="7">ag22IC6-390</strain>
    </source>
</reference>
<evidence type="ECO:0000256" key="5">
    <source>
        <dbReference type="SAM" id="Phobius"/>
    </source>
</evidence>
<evidence type="ECO:0000256" key="1">
    <source>
        <dbReference type="ARBA" id="ARBA00004141"/>
    </source>
</evidence>
<comment type="subcellular location">
    <subcellularLocation>
        <location evidence="1">Membrane</location>
        <topology evidence="1">Multi-pass membrane protein</topology>
    </subcellularLocation>
</comment>
<gene>
    <name evidence="6" type="ORF">V6X73_01695</name>
</gene>
<protein>
    <submittedName>
        <fullName evidence="6">CvpA family protein</fullName>
    </submittedName>
</protein>
<evidence type="ECO:0000313" key="7">
    <source>
        <dbReference type="Proteomes" id="UP001556709"/>
    </source>
</evidence>
<dbReference type="InterPro" id="IPR052719">
    <property type="entry name" value="CvpA-like"/>
</dbReference>
<evidence type="ECO:0000313" key="6">
    <source>
        <dbReference type="EMBL" id="MEX0468451.1"/>
    </source>
</evidence>
<dbReference type="EMBL" id="JBAKFM010000001">
    <property type="protein sequence ID" value="MEX0468451.1"/>
    <property type="molecule type" value="Genomic_DNA"/>
</dbReference>
<dbReference type="InterPro" id="IPR003825">
    <property type="entry name" value="Colicin-V_CvpA"/>
</dbReference>
<feature type="transmembrane region" description="Helical" evidence="5">
    <location>
        <begin position="100"/>
        <end position="123"/>
    </location>
</feature>
<feature type="transmembrane region" description="Helical" evidence="5">
    <location>
        <begin position="66"/>
        <end position="88"/>
    </location>
</feature>
<dbReference type="PANTHER" id="PTHR36926">
    <property type="entry name" value="COLICIN V PRODUCTION PROTEIN"/>
    <property type="match status" value="1"/>
</dbReference>
<evidence type="ECO:0000256" key="3">
    <source>
        <dbReference type="ARBA" id="ARBA00022989"/>
    </source>
</evidence>
<name>A0ABV3TCL7_9GAMM</name>
<dbReference type="Proteomes" id="UP001556709">
    <property type="component" value="Unassembled WGS sequence"/>
</dbReference>
<comment type="caution">
    <text evidence="6">The sequence shown here is derived from an EMBL/GenBank/DDBJ whole genome shotgun (WGS) entry which is preliminary data.</text>
</comment>
<evidence type="ECO:0000256" key="2">
    <source>
        <dbReference type="ARBA" id="ARBA00022692"/>
    </source>
</evidence>
<organism evidence="6 7">
    <name type="scientific">Spiribacter pallidus</name>
    <dbReference type="NCBI Taxonomy" id="1987936"/>
    <lineage>
        <taxon>Bacteria</taxon>
        <taxon>Pseudomonadati</taxon>
        <taxon>Pseudomonadota</taxon>
        <taxon>Gammaproteobacteria</taxon>
        <taxon>Chromatiales</taxon>
        <taxon>Ectothiorhodospiraceae</taxon>
        <taxon>Spiribacter</taxon>
    </lineage>
</organism>
<keyword evidence="4 5" id="KW-0472">Membrane</keyword>
<dbReference type="Pfam" id="PF02674">
    <property type="entry name" value="Colicin_V"/>
    <property type="match status" value="1"/>
</dbReference>